<dbReference type="PROSITE" id="PS51186">
    <property type="entry name" value="GNAT"/>
    <property type="match status" value="1"/>
</dbReference>
<dbReference type="Gene3D" id="3.40.630.30">
    <property type="match status" value="1"/>
</dbReference>
<dbReference type="Pfam" id="PF00583">
    <property type="entry name" value="Acetyltransf_1"/>
    <property type="match status" value="1"/>
</dbReference>
<evidence type="ECO:0000256" key="2">
    <source>
        <dbReference type="ARBA" id="ARBA00023315"/>
    </source>
</evidence>
<dbReference type="PANTHER" id="PTHR43877:SF2">
    <property type="entry name" value="AMINOALKYLPHOSPHONATE N-ACETYLTRANSFERASE-RELATED"/>
    <property type="match status" value="1"/>
</dbReference>
<dbReference type="EMBL" id="JAIWIU010000203">
    <property type="protein sequence ID" value="MCA2018828.1"/>
    <property type="molecule type" value="Genomic_DNA"/>
</dbReference>
<evidence type="ECO:0000259" key="3">
    <source>
        <dbReference type="PROSITE" id="PS51186"/>
    </source>
</evidence>
<protein>
    <submittedName>
        <fullName evidence="4">GNAT family N-acetyltransferase</fullName>
    </submittedName>
</protein>
<accession>A0ABS7YT16</accession>
<dbReference type="CDD" id="cd04301">
    <property type="entry name" value="NAT_SF"/>
    <property type="match status" value="1"/>
</dbReference>
<evidence type="ECO:0000313" key="4">
    <source>
        <dbReference type="EMBL" id="MCA2018828.1"/>
    </source>
</evidence>
<feature type="domain" description="N-acetyltransferase" evidence="3">
    <location>
        <begin position="1"/>
        <end position="153"/>
    </location>
</feature>
<evidence type="ECO:0000256" key="1">
    <source>
        <dbReference type="ARBA" id="ARBA00022679"/>
    </source>
</evidence>
<dbReference type="PANTHER" id="PTHR43877">
    <property type="entry name" value="AMINOALKYLPHOSPHONATE N-ACETYLTRANSFERASE-RELATED-RELATED"/>
    <property type="match status" value="1"/>
</dbReference>
<dbReference type="SUPFAM" id="SSF55729">
    <property type="entry name" value="Acyl-CoA N-acyltransferases (Nat)"/>
    <property type="match status" value="1"/>
</dbReference>
<proteinExistence type="predicted"/>
<dbReference type="InterPro" id="IPR000182">
    <property type="entry name" value="GNAT_dom"/>
</dbReference>
<reference evidence="5" key="1">
    <citation type="submission" date="2023-07" db="EMBL/GenBank/DDBJ databases">
        <title>Molecular identification of indigenous halophilic bacteria isolated from red sea cost, biodegradation of synthetic dyes and assessment of degraded metabolite toxicity.</title>
        <authorList>
            <person name="Chaieb K."/>
            <person name="Altayb H.N."/>
        </authorList>
    </citation>
    <scope>NUCLEOTIDE SEQUENCE [LARGE SCALE GENOMIC DNA]</scope>
    <source>
        <strain evidence="5">K20</strain>
    </source>
</reference>
<dbReference type="InterPro" id="IPR050832">
    <property type="entry name" value="Bact_Acetyltransf"/>
</dbReference>
<keyword evidence="5" id="KW-1185">Reference proteome</keyword>
<dbReference type="RefSeq" id="WP_225252131.1">
    <property type="nucleotide sequence ID" value="NZ_JAIWIU010000203.1"/>
</dbReference>
<sequence length="161" mass="18174">MNYRVLKPTDAQDYRRIRLESLQCFPECYGARYEQEKGKPELFFEQKILAQSTDALMLGAFTGSELVGLCGLIAKDSTEYILVQMYVKPAYAGNGVGQQLLTKAKEILRHLRAATLTLTVYDQNTAAIRSYEKAGFIERERVANEISMVFSLSESVYASSY</sequence>
<gene>
    <name evidence="4" type="ORF">LDJ79_22130</name>
</gene>
<organism evidence="4 5">
    <name type="scientific">Vibrio tritonius</name>
    <dbReference type="NCBI Taxonomy" id="1435069"/>
    <lineage>
        <taxon>Bacteria</taxon>
        <taxon>Pseudomonadati</taxon>
        <taxon>Pseudomonadota</taxon>
        <taxon>Gammaproteobacteria</taxon>
        <taxon>Vibrionales</taxon>
        <taxon>Vibrionaceae</taxon>
        <taxon>Vibrio</taxon>
    </lineage>
</organism>
<keyword evidence="1" id="KW-0808">Transferase</keyword>
<dbReference type="InterPro" id="IPR016181">
    <property type="entry name" value="Acyl_CoA_acyltransferase"/>
</dbReference>
<comment type="caution">
    <text evidence="4">The sequence shown here is derived from an EMBL/GenBank/DDBJ whole genome shotgun (WGS) entry which is preliminary data.</text>
</comment>
<keyword evidence="2" id="KW-0012">Acyltransferase</keyword>
<dbReference type="Proteomes" id="UP001199044">
    <property type="component" value="Unassembled WGS sequence"/>
</dbReference>
<name>A0ABS7YT16_9VIBR</name>
<evidence type="ECO:0000313" key="5">
    <source>
        <dbReference type="Proteomes" id="UP001199044"/>
    </source>
</evidence>